<evidence type="ECO:0000256" key="1">
    <source>
        <dbReference type="ARBA" id="ARBA00001881"/>
    </source>
</evidence>
<name>A0ABM8BIN2_9LACO</name>
<keyword evidence="12" id="KW-1185">Reference proteome</keyword>
<comment type="catalytic activity">
    <reaction evidence="8 9">
        <text>thiamine + H2O = 5-(2-hydroxyethyl)-4-methylthiazole + 4-amino-5-hydroxymethyl-2-methylpyrimidine + H(+)</text>
        <dbReference type="Rhea" id="RHEA:17509"/>
        <dbReference type="ChEBI" id="CHEBI:15377"/>
        <dbReference type="ChEBI" id="CHEBI:15378"/>
        <dbReference type="ChEBI" id="CHEBI:16892"/>
        <dbReference type="ChEBI" id="CHEBI:17957"/>
        <dbReference type="ChEBI" id="CHEBI:18385"/>
        <dbReference type="EC" id="3.5.99.2"/>
    </reaction>
</comment>
<evidence type="ECO:0000256" key="6">
    <source>
        <dbReference type="ARBA" id="ARBA00013647"/>
    </source>
</evidence>
<dbReference type="SUPFAM" id="SSF48613">
    <property type="entry name" value="Heme oxygenase-like"/>
    <property type="match status" value="1"/>
</dbReference>
<comment type="similarity">
    <text evidence="3 9">Belongs to the TenA family.</text>
</comment>
<keyword evidence="7 9" id="KW-0784">Thiamine biosynthesis</keyword>
<evidence type="ECO:0000256" key="8">
    <source>
        <dbReference type="ARBA" id="ARBA00048337"/>
    </source>
</evidence>
<dbReference type="NCBIfam" id="TIGR04306">
    <property type="entry name" value="salvage_TenA"/>
    <property type="match status" value="1"/>
</dbReference>
<comment type="pathway">
    <text evidence="2 9">Cofactor biosynthesis; thiamine diphosphate biosynthesis.</text>
</comment>
<comment type="catalytic activity">
    <reaction evidence="1 9">
        <text>4-amino-5-aminomethyl-2-methylpyrimidine + H2O = 4-amino-5-hydroxymethyl-2-methylpyrimidine + NH4(+)</text>
        <dbReference type="Rhea" id="RHEA:31799"/>
        <dbReference type="ChEBI" id="CHEBI:15377"/>
        <dbReference type="ChEBI" id="CHEBI:16892"/>
        <dbReference type="ChEBI" id="CHEBI:28938"/>
        <dbReference type="ChEBI" id="CHEBI:63416"/>
        <dbReference type="EC" id="3.5.99.2"/>
    </reaction>
</comment>
<dbReference type="EC" id="3.5.99.2" evidence="5 9"/>
<evidence type="ECO:0000256" key="9">
    <source>
        <dbReference type="RuleBase" id="RU363093"/>
    </source>
</evidence>
<dbReference type="PANTHER" id="PTHR43198">
    <property type="entry name" value="BIFUNCTIONAL TH2 PROTEIN"/>
    <property type="match status" value="1"/>
</dbReference>
<protein>
    <recommendedName>
        <fullName evidence="6 9">Aminopyrimidine aminohydrolase</fullName>
        <ecNumber evidence="5 9">3.5.99.2</ecNumber>
    </recommendedName>
</protein>
<dbReference type="PANTHER" id="PTHR43198:SF2">
    <property type="entry name" value="SI:CH1073-67J19.1-RELATED"/>
    <property type="match status" value="1"/>
</dbReference>
<dbReference type="InterPro" id="IPR004305">
    <property type="entry name" value="Thiaminase-2/PQQC"/>
</dbReference>
<evidence type="ECO:0000313" key="11">
    <source>
        <dbReference type="EMBL" id="BDR61148.1"/>
    </source>
</evidence>
<accession>A0ABM8BIN2</accession>
<feature type="domain" description="Thiaminase-2/PQQC" evidence="10">
    <location>
        <begin position="14"/>
        <end position="216"/>
    </location>
</feature>
<evidence type="ECO:0000256" key="5">
    <source>
        <dbReference type="ARBA" id="ARBA00012684"/>
    </source>
</evidence>
<evidence type="ECO:0000256" key="4">
    <source>
        <dbReference type="ARBA" id="ARBA00011881"/>
    </source>
</evidence>
<dbReference type="EMBL" id="AP026803">
    <property type="protein sequence ID" value="BDR61148.1"/>
    <property type="molecule type" value="Genomic_DNA"/>
</dbReference>
<evidence type="ECO:0000313" key="12">
    <source>
        <dbReference type="Proteomes" id="UP001321741"/>
    </source>
</evidence>
<organism evidence="11 12">
    <name type="scientific">Lactobacillus xylocopicola</name>
    <dbReference type="NCBI Taxonomy" id="2976676"/>
    <lineage>
        <taxon>Bacteria</taxon>
        <taxon>Bacillati</taxon>
        <taxon>Bacillota</taxon>
        <taxon>Bacilli</taxon>
        <taxon>Lactobacillales</taxon>
        <taxon>Lactobacillaceae</taxon>
        <taxon>Lactobacillus</taxon>
    </lineage>
</organism>
<keyword evidence="9" id="KW-0378">Hydrolase</keyword>
<dbReference type="Proteomes" id="UP001321741">
    <property type="component" value="Chromosome"/>
</dbReference>
<comment type="function">
    <text evidence="9">Catalyzes an amino-pyrimidine hydrolysis reaction at the C5' of the pyrimidine moiety of thiamine compounds, a reaction that is part of a thiamine salvage pathway.</text>
</comment>
<dbReference type="InterPro" id="IPR027574">
    <property type="entry name" value="Thiaminase_II"/>
</dbReference>
<proteinExistence type="inferred from homology"/>
<dbReference type="InterPro" id="IPR050967">
    <property type="entry name" value="Thiamine_Salvage_TenA"/>
</dbReference>
<evidence type="ECO:0000256" key="2">
    <source>
        <dbReference type="ARBA" id="ARBA00004948"/>
    </source>
</evidence>
<evidence type="ECO:0000259" key="10">
    <source>
        <dbReference type="Pfam" id="PF03070"/>
    </source>
</evidence>
<dbReference type="RefSeq" id="WP_317637376.1">
    <property type="nucleotide sequence ID" value="NZ_AP026803.1"/>
</dbReference>
<sequence length="221" mass="25815">MMAEFTDQLQAATSSLWQKSQDHPFVKELASGELPLKKFRFYLLQDRYYLDEFTKFHQLIAATAEDQQIADFVRARAQDLRDTEIKVREQFFQELAITSEEVLKTPIAPTAYAYVNHLYQSLARDGLGAGVAAIVPCYWLYQEIGKSLADTDSPVTYYQEWIDTYEDDWYQVNVAKVLALTNQLADQATEDERQGMRDAFIRSSYYELQFWQMAYEEEGWN</sequence>
<dbReference type="InterPro" id="IPR016084">
    <property type="entry name" value="Haem_Oase-like_multi-hlx"/>
</dbReference>
<dbReference type="Gene3D" id="1.20.910.10">
    <property type="entry name" value="Heme oxygenase-like"/>
    <property type="match status" value="1"/>
</dbReference>
<gene>
    <name evidence="11" type="primary">tenA</name>
    <name evidence="11" type="ORF">KIM322_14090</name>
</gene>
<evidence type="ECO:0000256" key="7">
    <source>
        <dbReference type="ARBA" id="ARBA00022977"/>
    </source>
</evidence>
<evidence type="ECO:0000256" key="3">
    <source>
        <dbReference type="ARBA" id="ARBA00010264"/>
    </source>
</evidence>
<reference evidence="11 12" key="1">
    <citation type="journal article" date="2023" name="Microbiol. Spectr.">
        <title>Symbiosis of Carpenter Bees with Uncharacterized Lactic Acid Bacteria Showing NAD Auxotrophy.</title>
        <authorList>
            <person name="Kawasaki S."/>
            <person name="Ozawa K."/>
            <person name="Mori T."/>
            <person name="Yamamoto A."/>
            <person name="Ito M."/>
            <person name="Ohkuma M."/>
            <person name="Sakamoto M."/>
            <person name="Matsutani M."/>
        </authorList>
    </citation>
    <scope>NUCLEOTIDE SEQUENCE [LARGE SCALE GENOMIC DNA]</scope>
    <source>
        <strain evidence="11 12">Kim32-2</strain>
    </source>
</reference>
<dbReference type="CDD" id="cd19364">
    <property type="entry name" value="TenA_C_BsTenA-like"/>
    <property type="match status" value="1"/>
</dbReference>
<dbReference type="Pfam" id="PF03070">
    <property type="entry name" value="TENA_THI-4"/>
    <property type="match status" value="1"/>
</dbReference>
<comment type="subunit">
    <text evidence="4">Homotetramer.</text>
</comment>